<dbReference type="VEuPathDB" id="FungiDB:HMPREF1541_04293"/>
<dbReference type="MEROPS" id="S10.016"/>
<proteinExistence type="inferred from homology"/>
<dbReference type="EMBL" id="KB822720">
    <property type="protein sequence ID" value="ETN40018.1"/>
    <property type="molecule type" value="Genomic_DNA"/>
</dbReference>
<dbReference type="AlphaFoldDB" id="W2RW83"/>
<evidence type="ECO:0000313" key="10">
    <source>
        <dbReference type="Proteomes" id="UP000030752"/>
    </source>
</evidence>
<evidence type="ECO:0008006" key="11">
    <source>
        <dbReference type="Google" id="ProtNLM"/>
    </source>
</evidence>
<dbReference type="Proteomes" id="UP000030752">
    <property type="component" value="Unassembled WGS sequence"/>
</dbReference>
<dbReference type="GO" id="GO:0004185">
    <property type="term" value="F:serine-type carboxypeptidase activity"/>
    <property type="evidence" value="ECO:0007669"/>
    <property type="project" value="InterPro"/>
</dbReference>
<evidence type="ECO:0000256" key="5">
    <source>
        <dbReference type="ARBA" id="ARBA00022801"/>
    </source>
</evidence>
<dbReference type="RefSeq" id="XP_008716861.1">
    <property type="nucleotide sequence ID" value="XM_008718639.1"/>
</dbReference>
<gene>
    <name evidence="9" type="ORF">HMPREF1541_04293</name>
</gene>
<dbReference type="OrthoDB" id="443318at2759"/>
<dbReference type="PANTHER" id="PTHR11802:SF189">
    <property type="entry name" value="CARBOXYPEPTIDASE"/>
    <property type="match status" value="1"/>
</dbReference>
<evidence type="ECO:0000313" key="9">
    <source>
        <dbReference type="EMBL" id="ETN40018.1"/>
    </source>
</evidence>
<keyword evidence="10" id="KW-1185">Reference proteome</keyword>
<dbReference type="HOGENOM" id="CLU_008523_10_3_1"/>
<feature type="region of interest" description="Disordered" evidence="7">
    <location>
        <begin position="612"/>
        <end position="635"/>
    </location>
</feature>
<dbReference type="eggNOG" id="KOG1282">
    <property type="taxonomic scope" value="Eukaryota"/>
</dbReference>
<evidence type="ECO:0000256" key="7">
    <source>
        <dbReference type="SAM" id="MobiDB-lite"/>
    </source>
</evidence>
<dbReference type="FunFam" id="1.10.287.410:FF:000002">
    <property type="entry name" value="Carboxypeptidase"/>
    <property type="match status" value="1"/>
</dbReference>
<keyword evidence="6" id="KW-0325">Glycoprotein</keyword>
<dbReference type="GO" id="GO:0006508">
    <property type="term" value="P:proteolysis"/>
    <property type="evidence" value="ECO:0007669"/>
    <property type="project" value="UniProtKB-KW"/>
</dbReference>
<keyword evidence="5" id="KW-0378">Hydrolase</keyword>
<dbReference type="GO" id="GO:0000324">
    <property type="term" value="C:fungal-type vacuole"/>
    <property type="evidence" value="ECO:0007669"/>
    <property type="project" value="TreeGrafter"/>
</dbReference>
<evidence type="ECO:0000256" key="8">
    <source>
        <dbReference type="SAM" id="SignalP"/>
    </source>
</evidence>
<dbReference type="PRINTS" id="PR00724">
    <property type="entry name" value="CRBOXYPTASEC"/>
</dbReference>
<feature type="signal peptide" evidence="8">
    <location>
        <begin position="1"/>
        <end position="19"/>
    </location>
</feature>
<dbReference type="Pfam" id="PF00450">
    <property type="entry name" value="Peptidase_S10"/>
    <property type="match status" value="1"/>
</dbReference>
<evidence type="ECO:0000256" key="2">
    <source>
        <dbReference type="ARBA" id="ARBA00022645"/>
    </source>
</evidence>
<dbReference type="InParanoid" id="W2RW83"/>
<keyword evidence="2" id="KW-0121">Carboxypeptidase</keyword>
<evidence type="ECO:0000256" key="1">
    <source>
        <dbReference type="ARBA" id="ARBA00009431"/>
    </source>
</evidence>
<sequence>MKNFLGRALLCSILPSVLAQFPKEPTGVTVLNSRFGEGVKISYKEPGICETTPGVKSYAGWIHLPPGTLDDYGTPQNYSVNTFFWFFEARKDPENAPTTFWMNGGPGSSSMFGLLDEHGPCFVHSDSNSTYLNEWSWNNEVNMLYIDQPNQVGLSYDELSNITKNVLTGEITYLNDTSEIPEQNATFQVGTYPSGEMSATARGSRNAAYALWHFAQTFFSEFPGYHPNDGRISMGTQSYGGRYGPATMAFFEEQNQRISNGELDEADDWNVLHLDTLLIVNGCIDRATQWPSYPEIAVNNTYGVVAVNESVYEGMRDSVPECVQKIEDCQAVADVYDPEHIGINDTVNAICEEAESWCTEYVRDPYLEHSGRAYYDYTILEPNLFPPPFYQGFMNQPWVQEAIGTPLNWTGSSSASSRAFRSMGDYPRSGWLDYLAYLLDNGIKVNLLYGDRDFACNWIGGEAASLGISYEGAEGFRSAGYEGIQANESYVGGQVRQNGNLSFVRLYEAGHEAPGYQGETAYKIFTRVLFNKDVATGEIDTLANPDYHTVGPDNTWEFRTPGPEQPAQFCYVLDPGTCTDEQVQALENGTAVIRDYILVDANSTKIWPDLAERGAPGADDEKTEEVKRRSVAWQA</sequence>
<evidence type="ECO:0000256" key="4">
    <source>
        <dbReference type="ARBA" id="ARBA00022729"/>
    </source>
</evidence>
<protein>
    <recommendedName>
        <fullName evidence="11">Carboxypeptidase</fullName>
    </recommendedName>
</protein>
<keyword evidence="4 8" id="KW-0732">Signal</keyword>
<feature type="chain" id="PRO_5004824107" description="Carboxypeptidase" evidence="8">
    <location>
        <begin position="20"/>
        <end position="635"/>
    </location>
</feature>
<name>W2RW83_CYPE1</name>
<dbReference type="SUPFAM" id="SSF53474">
    <property type="entry name" value="alpha/beta-Hydrolases"/>
    <property type="match status" value="1"/>
</dbReference>
<accession>W2RW83</accession>
<evidence type="ECO:0000256" key="3">
    <source>
        <dbReference type="ARBA" id="ARBA00022670"/>
    </source>
</evidence>
<keyword evidence="3" id="KW-0645">Protease</keyword>
<dbReference type="Gene3D" id="3.40.50.1820">
    <property type="entry name" value="alpha/beta hydrolase"/>
    <property type="match status" value="1"/>
</dbReference>
<organism evidence="9 10">
    <name type="scientific">Cyphellophora europaea (strain CBS 101466)</name>
    <name type="common">Phialophora europaea</name>
    <dbReference type="NCBI Taxonomy" id="1220924"/>
    <lineage>
        <taxon>Eukaryota</taxon>
        <taxon>Fungi</taxon>
        <taxon>Dikarya</taxon>
        <taxon>Ascomycota</taxon>
        <taxon>Pezizomycotina</taxon>
        <taxon>Eurotiomycetes</taxon>
        <taxon>Chaetothyriomycetidae</taxon>
        <taxon>Chaetothyriales</taxon>
        <taxon>Cyphellophoraceae</taxon>
        <taxon>Cyphellophora</taxon>
    </lineage>
</organism>
<dbReference type="GeneID" id="19971632"/>
<dbReference type="InterPro" id="IPR001563">
    <property type="entry name" value="Peptidase_S10"/>
</dbReference>
<dbReference type="PANTHER" id="PTHR11802">
    <property type="entry name" value="SERINE PROTEASE FAMILY S10 SERINE CARBOXYPEPTIDASE"/>
    <property type="match status" value="1"/>
</dbReference>
<dbReference type="InterPro" id="IPR029058">
    <property type="entry name" value="AB_hydrolase_fold"/>
</dbReference>
<reference evidence="9 10" key="1">
    <citation type="submission" date="2013-03" db="EMBL/GenBank/DDBJ databases">
        <title>The Genome Sequence of Phialophora europaea CBS 101466.</title>
        <authorList>
            <consortium name="The Broad Institute Genomics Platform"/>
            <person name="Cuomo C."/>
            <person name="de Hoog S."/>
            <person name="Gorbushina A."/>
            <person name="Walker B."/>
            <person name="Young S.K."/>
            <person name="Zeng Q."/>
            <person name="Gargeya S."/>
            <person name="Fitzgerald M."/>
            <person name="Haas B."/>
            <person name="Abouelleil A."/>
            <person name="Allen A.W."/>
            <person name="Alvarado L."/>
            <person name="Arachchi H.M."/>
            <person name="Berlin A.M."/>
            <person name="Chapman S.B."/>
            <person name="Gainer-Dewar J."/>
            <person name="Goldberg J."/>
            <person name="Griggs A."/>
            <person name="Gujja S."/>
            <person name="Hansen M."/>
            <person name="Howarth C."/>
            <person name="Imamovic A."/>
            <person name="Ireland A."/>
            <person name="Larimer J."/>
            <person name="McCowan C."/>
            <person name="Murphy C."/>
            <person name="Pearson M."/>
            <person name="Poon T.W."/>
            <person name="Priest M."/>
            <person name="Roberts A."/>
            <person name="Saif S."/>
            <person name="Shea T."/>
            <person name="Sisk P."/>
            <person name="Sykes S."/>
            <person name="Wortman J."/>
            <person name="Nusbaum C."/>
            <person name="Birren B."/>
        </authorList>
    </citation>
    <scope>NUCLEOTIDE SEQUENCE [LARGE SCALE GENOMIC DNA]</scope>
    <source>
        <strain evidence="9 10">CBS 101466</strain>
    </source>
</reference>
<comment type="similarity">
    <text evidence="1">Belongs to the peptidase S10 family.</text>
</comment>
<evidence type="ECO:0000256" key="6">
    <source>
        <dbReference type="ARBA" id="ARBA00023180"/>
    </source>
</evidence>